<accession>A0ABQ1P2W4</accession>
<keyword evidence="2" id="KW-1185">Reference proteome</keyword>
<dbReference type="InterPro" id="IPR021784">
    <property type="entry name" value="DUF3349"/>
</dbReference>
<protein>
    <recommendedName>
        <fullName evidence="3">DUF3349 domain-containing protein</fullName>
    </recommendedName>
</protein>
<sequence length="223" mass="23652">MSARIPLVTRVVGWLRAGYPQGIPETDYVTLLGVLGRRLTTEEVLLVAQHLADAGHQAETVTTAQVEEAIRAQLLGRPDPADIARVSSRLAAGGWPLADPGPFDPAADDCDAGEPGVRGDGAGAGRGAFIGRLVGWLREGYPTGVPDTDYVPLLALLRRRMTDDEVAQVARELAGAGLVDPSRVQVGDRIVQVTDQLPTEEDIRRVSDHLARRIGQPSSGDGA</sequence>
<dbReference type="Pfam" id="PF11829">
    <property type="entry name" value="DUF3349"/>
    <property type="match status" value="2"/>
</dbReference>
<name>A0ABQ1P2W4_9MICC</name>
<dbReference type="RefSeq" id="WP_229659863.1">
    <property type="nucleotide sequence ID" value="NZ_BMJI01000007.1"/>
</dbReference>
<comment type="caution">
    <text evidence="1">The sequence shown here is derived from an EMBL/GenBank/DDBJ whole genome shotgun (WGS) entry which is preliminary data.</text>
</comment>
<dbReference type="Gene3D" id="1.10.150.430">
    <property type="entry name" value="DUF3349, helical bundle"/>
    <property type="match status" value="1"/>
</dbReference>
<dbReference type="Proteomes" id="UP000597761">
    <property type="component" value="Unassembled WGS sequence"/>
</dbReference>
<dbReference type="InterPro" id="IPR044918">
    <property type="entry name" value="DUF3349_helical"/>
</dbReference>
<gene>
    <name evidence="1" type="ORF">GCM10011512_15870</name>
</gene>
<evidence type="ECO:0008006" key="3">
    <source>
        <dbReference type="Google" id="ProtNLM"/>
    </source>
</evidence>
<dbReference type="Gene3D" id="1.10.10.2390">
    <property type="match status" value="1"/>
</dbReference>
<dbReference type="Gene3D" id="6.10.140.2080">
    <property type="match status" value="1"/>
</dbReference>
<proteinExistence type="predicted"/>
<organism evidence="1 2">
    <name type="scientific">Tersicoccus solisilvae</name>
    <dbReference type="NCBI Taxonomy" id="1882339"/>
    <lineage>
        <taxon>Bacteria</taxon>
        <taxon>Bacillati</taxon>
        <taxon>Actinomycetota</taxon>
        <taxon>Actinomycetes</taxon>
        <taxon>Micrococcales</taxon>
        <taxon>Micrococcaceae</taxon>
        <taxon>Tersicoccus</taxon>
    </lineage>
</organism>
<dbReference type="EMBL" id="BMJI01000007">
    <property type="protein sequence ID" value="GGC89730.1"/>
    <property type="molecule type" value="Genomic_DNA"/>
</dbReference>
<evidence type="ECO:0000313" key="1">
    <source>
        <dbReference type="EMBL" id="GGC89730.1"/>
    </source>
</evidence>
<reference evidence="2" key="1">
    <citation type="journal article" date="2019" name="Int. J. Syst. Evol. Microbiol.">
        <title>The Global Catalogue of Microorganisms (GCM) 10K type strain sequencing project: providing services to taxonomists for standard genome sequencing and annotation.</title>
        <authorList>
            <consortium name="The Broad Institute Genomics Platform"/>
            <consortium name="The Broad Institute Genome Sequencing Center for Infectious Disease"/>
            <person name="Wu L."/>
            <person name="Ma J."/>
        </authorList>
    </citation>
    <scope>NUCLEOTIDE SEQUENCE [LARGE SCALE GENOMIC DNA]</scope>
    <source>
        <strain evidence="2">CGMCC 1.15480</strain>
    </source>
</reference>
<evidence type="ECO:0000313" key="2">
    <source>
        <dbReference type="Proteomes" id="UP000597761"/>
    </source>
</evidence>